<dbReference type="VEuPathDB" id="ToxoDB:EMWEY_00039720"/>
<name>U6MAP9_EIMMA</name>
<proteinExistence type="predicted"/>
<evidence type="ECO:0000313" key="2">
    <source>
        <dbReference type="Proteomes" id="UP000030763"/>
    </source>
</evidence>
<accession>U6MAP9</accession>
<dbReference type="AlphaFoldDB" id="U6MAP9"/>
<protein>
    <submittedName>
        <fullName evidence="1">Uncharacterized protein</fullName>
    </submittedName>
</protein>
<gene>
    <name evidence="1" type="ORF">EMWEY_00039720</name>
</gene>
<reference evidence="1" key="2">
    <citation type="submission" date="2013-10" db="EMBL/GenBank/DDBJ databases">
        <authorList>
            <person name="Aslett M."/>
        </authorList>
    </citation>
    <scope>NUCLEOTIDE SEQUENCE [LARGE SCALE GENOMIC DNA]</scope>
    <source>
        <strain evidence="1">Weybridge</strain>
    </source>
</reference>
<dbReference type="Proteomes" id="UP000030763">
    <property type="component" value="Unassembled WGS sequence"/>
</dbReference>
<organism evidence="1 2">
    <name type="scientific">Eimeria maxima</name>
    <name type="common">Coccidian parasite</name>
    <dbReference type="NCBI Taxonomy" id="5804"/>
    <lineage>
        <taxon>Eukaryota</taxon>
        <taxon>Sar</taxon>
        <taxon>Alveolata</taxon>
        <taxon>Apicomplexa</taxon>
        <taxon>Conoidasida</taxon>
        <taxon>Coccidia</taxon>
        <taxon>Eucoccidiorida</taxon>
        <taxon>Eimeriorina</taxon>
        <taxon>Eimeriidae</taxon>
        <taxon>Eimeria</taxon>
    </lineage>
</organism>
<dbReference type="EMBL" id="HG722050">
    <property type="protein sequence ID" value="CDJ61302.1"/>
    <property type="molecule type" value="Genomic_DNA"/>
</dbReference>
<reference evidence="1" key="1">
    <citation type="submission" date="2013-10" db="EMBL/GenBank/DDBJ databases">
        <title>Genomic analysis of the causative agents of coccidiosis in chickens.</title>
        <authorList>
            <person name="Reid A.J."/>
            <person name="Blake D."/>
            <person name="Billington K."/>
            <person name="Browne H."/>
            <person name="Dunn M."/>
            <person name="Hung S."/>
            <person name="Kawahara F."/>
            <person name="Miranda-Saavedra D."/>
            <person name="Mourier T."/>
            <person name="Nagra H."/>
            <person name="Otto T.D."/>
            <person name="Rawlings N."/>
            <person name="Sanchez A."/>
            <person name="Sanders M."/>
            <person name="Subramaniam C."/>
            <person name="Tay Y."/>
            <person name="Dear P."/>
            <person name="Doerig C."/>
            <person name="Gruber A."/>
            <person name="Parkinson J."/>
            <person name="Shirley M."/>
            <person name="Wan K.L."/>
            <person name="Berriman M."/>
            <person name="Tomley F."/>
            <person name="Pain A."/>
        </authorList>
    </citation>
    <scope>NUCLEOTIDE SEQUENCE [LARGE SCALE GENOMIC DNA]</scope>
    <source>
        <strain evidence="1">Weybridge</strain>
    </source>
</reference>
<keyword evidence="2" id="KW-1185">Reference proteome</keyword>
<dbReference type="OrthoDB" id="347693at2759"/>
<dbReference type="RefSeq" id="XP_013337952.1">
    <property type="nucleotide sequence ID" value="XM_013482498.1"/>
</dbReference>
<dbReference type="GeneID" id="25337958"/>
<sequence length="192" mass="21018">MPLDFYEFPVAVPEKCIYRPGDPVSGSAAVGDLDRVSQIVVQLTPDATATFLPSRSPPPVTPIVASFGLGKLKHLGKCLYGMEVFYPVELENLTFAASARTAVVEARDPNGGPNLRLETLHIPCSCSPERLSLISWWAGTGPLGFPYVILYVAHEGDRPTDNCKDHRLRKVSLASLDGPVDYTKTPFYRKTQ</sequence>
<evidence type="ECO:0000313" key="1">
    <source>
        <dbReference type="EMBL" id="CDJ61302.1"/>
    </source>
</evidence>